<dbReference type="Proteomes" id="UP001620645">
    <property type="component" value="Unassembled WGS sequence"/>
</dbReference>
<feature type="domain" description="Thioredoxin" evidence="18">
    <location>
        <begin position="51"/>
        <end position="238"/>
    </location>
</feature>
<feature type="signal peptide" evidence="17">
    <location>
        <begin position="1"/>
        <end position="19"/>
    </location>
</feature>
<feature type="transmembrane region" description="Helical" evidence="16">
    <location>
        <begin position="298"/>
        <end position="317"/>
    </location>
</feature>
<feature type="chain" id="PRO_5044870542" description="Glutathione peroxidase" evidence="17">
    <location>
        <begin position="20"/>
        <end position="695"/>
    </location>
</feature>
<dbReference type="PANTHER" id="PTHR23510:SF3">
    <property type="entry name" value="MAJOR FACILITATOR SUPERFAMILY DOMAIN-CONTAINING PROTEIN 8"/>
    <property type="match status" value="1"/>
</dbReference>
<accession>A0ABD2I2R5</accession>
<dbReference type="PANTHER" id="PTHR23510">
    <property type="entry name" value="INNER MEMBRANE TRANSPORT PROTEIN YAJR"/>
    <property type="match status" value="1"/>
</dbReference>
<comment type="subcellular location">
    <subcellularLocation>
        <location evidence="2">Endomembrane system</location>
        <topology evidence="2">Multi-pass membrane protein</topology>
    </subcellularLocation>
    <subcellularLocation>
        <location evidence="3">Secreted</location>
    </subcellularLocation>
</comment>
<evidence type="ECO:0000256" key="8">
    <source>
        <dbReference type="ARBA" id="ARBA00022559"/>
    </source>
</evidence>
<keyword evidence="6" id="KW-0813">Transport</keyword>
<dbReference type="GO" id="GO:0005576">
    <property type="term" value="C:extracellular region"/>
    <property type="evidence" value="ECO:0007669"/>
    <property type="project" value="UniProtKB-SubCell"/>
</dbReference>
<dbReference type="Pfam" id="PF00255">
    <property type="entry name" value="GSHPx"/>
    <property type="match status" value="1"/>
</dbReference>
<evidence type="ECO:0000313" key="20">
    <source>
        <dbReference type="Proteomes" id="UP001620645"/>
    </source>
</evidence>
<evidence type="ECO:0000256" key="16">
    <source>
        <dbReference type="SAM" id="Phobius"/>
    </source>
</evidence>
<dbReference type="AlphaFoldDB" id="A0ABD2I2R5"/>
<evidence type="ECO:0000256" key="3">
    <source>
        <dbReference type="ARBA" id="ARBA00004613"/>
    </source>
</evidence>
<feature type="transmembrane region" description="Helical" evidence="16">
    <location>
        <begin position="408"/>
        <end position="429"/>
    </location>
</feature>
<proteinExistence type="inferred from homology"/>
<feature type="transmembrane region" description="Helical" evidence="16">
    <location>
        <begin position="598"/>
        <end position="617"/>
    </location>
</feature>
<dbReference type="GO" id="GO:0004602">
    <property type="term" value="F:glutathione peroxidase activity"/>
    <property type="evidence" value="ECO:0007669"/>
    <property type="project" value="UniProtKB-EC"/>
</dbReference>
<keyword evidence="7" id="KW-0964">Secreted</keyword>
<dbReference type="InterPro" id="IPR036249">
    <property type="entry name" value="Thioredoxin-like_sf"/>
</dbReference>
<keyword evidence="11 16" id="KW-1133">Transmembrane helix</keyword>
<dbReference type="InterPro" id="IPR011701">
    <property type="entry name" value="MFS"/>
</dbReference>
<dbReference type="PROSITE" id="PS51355">
    <property type="entry name" value="GLUTATHIONE_PEROXID_3"/>
    <property type="match status" value="1"/>
</dbReference>
<feature type="transmembrane region" description="Helical" evidence="16">
    <location>
        <begin position="539"/>
        <end position="559"/>
    </location>
</feature>
<dbReference type="PROSITE" id="PS51352">
    <property type="entry name" value="THIOREDOXIN_2"/>
    <property type="match status" value="1"/>
</dbReference>
<reference evidence="19 20" key="1">
    <citation type="submission" date="2024-10" db="EMBL/GenBank/DDBJ databases">
        <authorList>
            <person name="Kim D."/>
        </authorList>
    </citation>
    <scope>NUCLEOTIDE SEQUENCE [LARGE SCALE GENOMIC DNA]</scope>
    <source>
        <strain evidence="19">Taebaek</strain>
    </source>
</reference>
<evidence type="ECO:0000256" key="10">
    <source>
        <dbReference type="ARBA" id="ARBA00022729"/>
    </source>
</evidence>
<keyword evidence="8 15" id="KW-0575">Peroxidase</keyword>
<evidence type="ECO:0000256" key="2">
    <source>
        <dbReference type="ARBA" id="ARBA00004127"/>
    </source>
</evidence>
<dbReference type="InterPro" id="IPR051068">
    <property type="entry name" value="MFS_Domain-Containing_Protein"/>
</dbReference>
<dbReference type="CDD" id="cd17326">
    <property type="entry name" value="MFS_MFSD8"/>
    <property type="match status" value="1"/>
</dbReference>
<dbReference type="Pfam" id="PF07690">
    <property type="entry name" value="MFS_1"/>
    <property type="match status" value="1"/>
</dbReference>
<gene>
    <name evidence="19" type="ORF">niasHS_017118</name>
</gene>
<feature type="transmembrane region" description="Helical" evidence="16">
    <location>
        <begin position="638"/>
        <end position="659"/>
    </location>
</feature>
<keyword evidence="12 15" id="KW-0560">Oxidoreductase</keyword>
<feature type="transmembrane region" description="Helical" evidence="16">
    <location>
        <begin position="665"/>
        <end position="685"/>
    </location>
</feature>
<dbReference type="PROSITE" id="PS00763">
    <property type="entry name" value="GLUTATHIONE_PEROXID_2"/>
    <property type="match status" value="1"/>
</dbReference>
<dbReference type="SUPFAM" id="SSF52833">
    <property type="entry name" value="Thioredoxin-like"/>
    <property type="match status" value="1"/>
</dbReference>
<evidence type="ECO:0000256" key="15">
    <source>
        <dbReference type="RuleBase" id="RU000499"/>
    </source>
</evidence>
<comment type="catalytic activity">
    <reaction evidence="1">
        <text>2 glutathione + H2O2 = glutathione disulfide + 2 H2O</text>
        <dbReference type="Rhea" id="RHEA:16833"/>
        <dbReference type="ChEBI" id="CHEBI:15377"/>
        <dbReference type="ChEBI" id="CHEBI:16240"/>
        <dbReference type="ChEBI" id="CHEBI:57925"/>
        <dbReference type="ChEBI" id="CHEBI:58297"/>
        <dbReference type="EC" id="1.11.1.9"/>
    </reaction>
</comment>
<dbReference type="InterPro" id="IPR000889">
    <property type="entry name" value="Glutathione_peroxidase"/>
</dbReference>
<evidence type="ECO:0000256" key="6">
    <source>
        <dbReference type="ARBA" id="ARBA00022448"/>
    </source>
</evidence>
<dbReference type="InterPro" id="IPR029759">
    <property type="entry name" value="GPX_AS"/>
</dbReference>
<comment type="similarity">
    <text evidence="4 15">Belongs to the glutathione peroxidase family.</text>
</comment>
<comment type="caution">
    <text evidence="19">The sequence shown here is derived from an EMBL/GenBank/DDBJ whole genome shotgun (WGS) entry which is preliminary data.</text>
</comment>
<evidence type="ECO:0000256" key="17">
    <source>
        <dbReference type="SAM" id="SignalP"/>
    </source>
</evidence>
<dbReference type="PRINTS" id="PR01011">
    <property type="entry name" value="GLUTPROXDASE"/>
</dbReference>
<dbReference type="InterPro" id="IPR013766">
    <property type="entry name" value="Thioredoxin_domain"/>
</dbReference>
<evidence type="ECO:0000256" key="1">
    <source>
        <dbReference type="ARBA" id="ARBA00000217"/>
    </source>
</evidence>
<organism evidence="19 20">
    <name type="scientific">Heterodera schachtii</name>
    <name type="common">Sugarbeet cyst nematode worm</name>
    <name type="synonym">Tylenchus schachtii</name>
    <dbReference type="NCBI Taxonomy" id="97005"/>
    <lineage>
        <taxon>Eukaryota</taxon>
        <taxon>Metazoa</taxon>
        <taxon>Ecdysozoa</taxon>
        <taxon>Nematoda</taxon>
        <taxon>Chromadorea</taxon>
        <taxon>Rhabditida</taxon>
        <taxon>Tylenchina</taxon>
        <taxon>Tylenchomorpha</taxon>
        <taxon>Tylenchoidea</taxon>
        <taxon>Heteroderidae</taxon>
        <taxon>Heteroderinae</taxon>
        <taxon>Heterodera</taxon>
    </lineage>
</organism>
<dbReference type="PROSITE" id="PS00460">
    <property type="entry name" value="GLUTATHIONE_PEROXID_1"/>
    <property type="match status" value="1"/>
</dbReference>
<keyword evidence="13 16" id="KW-0472">Membrane</keyword>
<dbReference type="InterPro" id="IPR036259">
    <property type="entry name" value="MFS_trans_sf"/>
</dbReference>
<dbReference type="InterPro" id="IPR029760">
    <property type="entry name" value="GPX_CS"/>
</dbReference>
<protein>
    <recommendedName>
        <fullName evidence="5 15">Glutathione peroxidase</fullName>
    </recommendedName>
</protein>
<name>A0ABD2I2R5_HETSC</name>
<sequence length="695" mass="78538">MKNFLAFLAFLLIVPSFKADNGKNKAAPRVFAEHPGPKLLDETTRWSKCQADQNLTIYDFEVETLDGKFTNLEKYKGQIVLLINVATFCAFTQQYLDFNPMLERNRANGVSLTILAFPCNQFHLQEPAENHEILNGVMHVRPGDGWKPHSNLHIHGKLEVNGANAHPLFDFLRDSCPQTVPVLGIKESMFYNPITVSDITWNFEKFLIDANGVPRFRFHPTNWSHGKEVQKFIDQLAAEQKKEPFTIFMTSLWPFMKILDETVTESFYGGVLALYSISQIIASPLLGYWSNRVQSHKLPLIFCNLMLLLSNILYMLFELFPTQIYRRFAMCTSRFIAGIGWAQLGLLKSYVAAASLVADRSRATAFITGGFAMGVILGPALQTVFTFVDYPGFTLCCVSKSRCLNISMFTIPAIFASLVNVLLMVLLVMRFRESHVGITECNENKTNVSLGLNVPKELPPYDGCAVAMCFALRFTQFFVFTILESIGTAFAMLMFKWSPVDVVFYDSLAHAVRGVVALLVYVAYIIFNCGKKLNDRIVCLFSLVALFLFHLLTYSWPFLSTQVQLMHHRTTENSTTTLGGCDLGKYAWCAGLTRVNPWLYYGAIVLLIGPAFPNINVAMNTLFSRIIGPRMQSTEQGLLEMHGAIGRLIGPLLISFFYTNYGIQLIWVLEMCQITLMIILWLLFYSRLVPLRIAN</sequence>
<feature type="transmembrane region" description="Helical" evidence="16">
    <location>
        <begin position="477"/>
        <end position="495"/>
    </location>
</feature>
<evidence type="ECO:0000313" key="19">
    <source>
        <dbReference type="EMBL" id="KAL3073551.1"/>
    </source>
</evidence>
<dbReference type="GO" id="GO:0012505">
    <property type="term" value="C:endomembrane system"/>
    <property type="evidence" value="ECO:0007669"/>
    <property type="project" value="UniProtKB-SubCell"/>
</dbReference>
<evidence type="ECO:0000256" key="9">
    <source>
        <dbReference type="ARBA" id="ARBA00022692"/>
    </source>
</evidence>
<dbReference type="EMBL" id="JBICCN010000366">
    <property type="protein sequence ID" value="KAL3073551.1"/>
    <property type="molecule type" value="Genomic_DNA"/>
</dbReference>
<dbReference type="SUPFAM" id="SSF103473">
    <property type="entry name" value="MFS general substrate transporter"/>
    <property type="match status" value="1"/>
</dbReference>
<evidence type="ECO:0000259" key="18">
    <source>
        <dbReference type="PROSITE" id="PS51352"/>
    </source>
</evidence>
<dbReference type="FunFam" id="3.40.30.10:FF:000283">
    <property type="entry name" value="Glutathione peroxidase"/>
    <property type="match status" value="1"/>
</dbReference>
<feature type="transmembrane region" description="Helical" evidence="16">
    <location>
        <begin position="365"/>
        <end position="388"/>
    </location>
</feature>
<evidence type="ECO:0000256" key="5">
    <source>
        <dbReference type="ARBA" id="ARBA00012310"/>
    </source>
</evidence>
<evidence type="ECO:0000256" key="13">
    <source>
        <dbReference type="ARBA" id="ARBA00023136"/>
    </source>
</evidence>
<keyword evidence="20" id="KW-1185">Reference proteome</keyword>
<evidence type="ECO:0000256" key="12">
    <source>
        <dbReference type="ARBA" id="ARBA00023002"/>
    </source>
</evidence>
<evidence type="ECO:0000256" key="11">
    <source>
        <dbReference type="ARBA" id="ARBA00022989"/>
    </source>
</evidence>
<dbReference type="CDD" id="cd00340">
    <property type="entry name" value="GSH_Peroxidase"/>
    <property type="match status" value="1"/>
</dbReference>
<evidence type="ECO:0000256" key="14">
    <source>
        <dbReference type="ARBA" id="ARBA00023180"/>
    </source>
</evidence>
<feature type="transmembrane region" description="Helical" evidence="16">
    <location>
        <begin position="337"/>
        <end position="358"/>
    </location>
</feature>
<dbReference type="Gene3D" id="1.20.1250.20">
    <property type="entry name" value="MFS general substrate transporter like domains"/>
    <property type="match status" value="1"/>
</dbReference>
<feature type="transmembrane region" description="Helical" evidence="16">
    <location>
        <begin position="267"/>
        <end position="286"/>
    </location>
</feature>
<keyword evidence="14" id="KW-0325">Glycoprotein</keyword>
<keyword evidence="9 16" id="KW-0812">Transmembrane</keyword>
<dbReference type="Gene3D" id="3.40.30.10">
    <property type="entry name" value="Glutaredoxin"/>
    <property type="match status" value="1"/>
</dbReference>
<evidence type="ECO:0000256" key="7">
    <source>
        <dbReference type="ARBA" id="ARBA00022525"/>
    </source>
</evidence>
<keyword evidence="10 17" id="KW-0732">Signal</keyword>
<evidence type="ECO:0000256" key="4">
    <source>
        <dbReference type="ARBA" id="ARBA00006926"/>
    </source>
</evidence>
<feature type="transmembrane region" description="Helical" evidence="16">
    <location>
        <begin position="507"/>
        <end position="527"/>
    </location>
</feature>